<protein>
    <submittedName>
        <fullName evidence="1">Uncharacterized protein</fullName>
    </submittedName>
</protein>
<name>A0AAD3SHI2_NEPGR</name>
<accession>A0AAD3SHI2</accession>
<dbReference type="EMBL" id="BSYO01000011">
    <property type="protein sequence ID" value="GMH11615.1"/>
    <property type="molecule type" value="Genomic_DNA"/>
</dbReference>
<keyword evidence="2" id="KW-1185">Reference proteome</keyword>
<dbReference type="Proteomes" id="UP001279734">
    <property type="component" value="Unassembled WGS sequence"/>
</dbReference>
<sequence length="143" mass="14951">MDAAPKLASSPIASPGDAHGEVAVKALSSSDVVHDAPDVEVVLTNKAPSTNGSSNRGVVKGLVCRLLENSQTPLDDAVSSFDVLPTPVADRLLCWFRLASTRASGCVTVELGCVPSIDLALLVLRPRIQVAASWMVCFHLAFA</sequence>
<organism evidence="1 2">
    <name type="scientific">Nepenthes gracilis</name>
    <name type="common">Slender pitcher plant</name>
    <dbReference type="NCBI Taxonomy" id="150966"/>
    <lineage>
        <taxon>Eukaryota</taxon>
        <taxon>Viridiplantae</taxon>
        <taxon>Streptophyta</taxon>
        <taxon>Embryophyta</taxon>
        <taxon>Tracheophyta</taxon>
        <taxon>Spermatophyta</taxon>
        <taxon>Magnoliopsida</taxon>
        <taxon>eudicotyledons</taxon>
        <taxon>Gunneridae</taxon>
        <taxon>Pentapetalae</taxon>
        <taxon>Caryophyllales</taxon>
        <taxon>Nepenthaceae</taxon>
        <taxon>Nepenthes</taxon>
    </lineage>
</organism>
<comment type="caution">
    <text evidence="1">The sequence shown here is derived from an EMBL/GenBank/DDBJ whole genome shotgun (WGS) entry which is preliminary data.</text>
</comment>
<dbReference type="AlphaFoldDB" id="A0AAD3SHI2"/>
<evidence type="ECO:0000313" key="1">
    <source>
        <dbReference type="EMBL" id="GMH11615.1"/>
    </source>
</evidence>
<gene>
    <name evidence="1" type="ORF">Nepgr_013456</name>
</gene>
<reference evidence="1" key="1">
    <citation type="submission" date="2023-05" db="EMBL/GenBank/DDBJ databases">
        <title>Nepenthes gracilis genome sequencing.</title>
        <authorList>
            <person name="Fukushima K."/>
        </authorList>
    </citation>
    <scope>NUCLEOTIDE SEQUENCE</scope>
    <source>
        <strain evidence="1">SING2019-196</strain>
    </source>
</reference>
<evidence type="ECO:0000313" key="2">
    <source>
        <dbReference type="Proteomes" id="UP001279734"/>
    </source>
</evidence>
<proteinExistence type="predicted"/>